<sequence>MIQGIGHDIVDIARVRRILEGQAGARFLARILTPAEQSCARARGEARLAEFVSGRFAAKEAVVKALGCGIGAHAGFGDIEIMPDALGRPACRLSARTRHSLGLPEAEVTVHVTITHERLLASAFAIAERHQGRSYS</sequence>
<feature type="binding site" evidence="8">
    <location>
        <position position="60"/>
    </location>
    <ligand>
        <name>Mg(2+)</name>
        <dbReference type="ChEBI" id="CHEBI:18420"/>
    </ligand>
</feature>
<evidence type="ECO:0000256" key="3">
    <source>
        <dbReference type="ARBA" id="ARBA00022723"/>
    </source>
</evidence>
<keyword evidence="4 8" id="KW-0276">Fatty acid metabolism</keyword>
<keyword evidence="6 8" id="KW-0443">Lipid metabolism</keyword>
<dbReference type="AlphaFoldDB" id="A0A927BXN9"/>
<dbReference type="InterPro" id="IPR037143">
    <property type="entry name" value="4-PPantetheinyl_Trfase_dom_sf"/>
</dbReference>
<evidence type="ECO:0000259" key="9">
    <source>
        <dbReference type="Pfam" id="PF01648"/>
    </source>
</evidence>
<comment type="cofactor">
    <cofactor evidence="8">
        <name>Mg(2+)</name>
        <dbReference type="ChEBI" id="CHEBI:18420"/>
    </cofactor>
</comment>
<keyword evidence="8" id="KW-0963">Cytoplasm</keyword>
<evidence type="ECO:0000256" key="2">
    <source>
        <dbReference type="ARBA" id="ARBA00022679"/>
    </source>
</evidence>
<organism evidence="10 11">
    <name type="scientific">Paenibacillus sabuli</name>
    <dbReference type="NCBI Taxonomy" id="2772509"/>
    <lineage>
        <taxon>Bacteria</taxon>
        <taxon>Bacillati</taxon>
        <taxon>Bacillota</taxon>
        <taxon>Bacilli</taxon>
        <taxon>Bacillales</taxon>
        <taxon>Paenibacillaceae</taxon>
        <taxon>Paenibacillus</taxon>
    </lineage>
</organism>
<dbReference type="NCBIfam" id="TIGR00516">
    <property type="entry name" value="acpS"/>
    <property type="match status" value="1"/>
</dbReference>
<proteinExistence type="inferred from homology"/>
<keyword evidence="3 8" id="KW-0479">Metal-binding</keyword>
<dbReference type="EMBL" id="JACXIZ010000036">
    <property type="protein sequence ID" value="MBD2847329.1"/>
    <property type="molecule type" value="Genomic_DNA"/>
</dbReference>
<name>A0A927BXN9_9BACL</name>
<dbReference type="RefSeq" id="WP_190920438.1">
    <property type="nucleotide sequence ID" value="NZ_JACXIZ010000036.1"/>
</dbReference>
<keyword evidence="7 8" id="KW-0275">Fatty acid biosynthesis</keyword>
<dbReference type="InterPro" id="IPR008278">
    <property type="entry name" value="4-PPantetheinyl_Trfase_dom"/>
</dbReference>
<feature type="binding site" evidence="8">
    <location>
        <position position="8"/>
    </location>
    <ligand>
        <name>Mg(2+)</name>
        <dbReference type="ChEBI" id="CHEBI:18420"/>
    </ligand>
</feature>
<evidence type="ECO:0000313" key="10">
    <source>
        <dbReference type="EMBL" id="MBD2847329.1"/>
    </source>
</evidence>
<feature type="domain" description="4'-phosphopantetheinyl transferase" evidence="9">
    <location>
        <begin position="4"/>
        <end position="98"/>
    </location>
</feature>
<gene>
    <name evidence="8 10" type="primary">acpS</name>
    <name evidence="10" type="ORF">IDH44_19180</name>
</gene>
<reference evidence="10" key="1">
    <citation type="submission" date="2020-09" db="EMBL/GenBank/DDBJ databases">
        <title>A novel bacterium of genus Paenibacillus, isolated from South China Sea.</title>
        <authorList>
            <person name="Huang H."/>
            <person name="Mo K."/>
            <person name="Hu Y."/>
        </authorList>
    </citation>
    <scope>NUCLEOTIDE SEQUENCE</scope>
    <source>
        <strain evidence="10">IB182496</strain>
    </source>
</reference>
<evidence type="ECO:0000256" key="6">
    <source>
        <dbReference type="ARBA" id="ARBA00023098"/>
    </source>
</evidence>
<keyword evidence="2 8" id="KW-0808">Transferase</keyword>
<evidence type="ECO:0000256" key="7">
    <source>
        <dbReference type="ARBA" id="ARBA00023160"/>
    </source>
</evidence>
<accession>A0A927BXN9</accession>
<dbReference type="GO" id="GO:0006633">
    <property type="term" value="P:fatty acid biosynthetic process"/>
    <property type="evidence" value="ECO:0007669"/>
    <property type="project" value="UniProtKB-UniRule"/>
</dbReference>
<dbReference type="HAMAP" id="MF_00101">
    <property type="entry name" value="AcpS"/>
    <property type="match status" value="1"/>
</dbReference>
<comment type="subcellular location">
    <subcellularLocation>
        <location evidence="8">Cytoplasm</location>
    </subcellularLocation>
</comment>
<protein>
    <recommendedName>
        <fullName evidence="8">Holo-[acyl-carrier-protein] synthase</fullName>
        <shortName evidence="8">Holo-ACP synthase</shortName>
        <ecNumber evidence="8">2.7.8.7</ecNumber>
    </recommendedName>
    <alternativeName>
        <fullName evidence="8">4'-phosphopantetheinyl transferase AcpS</fullName>
    </alternativeName>
</protein>
<dbReference type="Pfam" id="PF01648">
    <property type="entry name" value="ACPS"/>
    <property type="match status" value="1"/>
</dbReference>
<dbReference type="Gene3D" id="3.90.470.20">
    <property type="entry name" value="4'-phosphopantetheinyl transferase domain"/>
    <property type="match status" value="1"/>
</dbReference>
<dbReference type="GO" id="GO:0008897">
    <property type="term" value="F:holo-[acyl-carrier-protein] synthase activity"/>
    <property type="evidence" value="ECO:0007669"/>
    <property type="project" value="UniProtKB-UniRule"/>
</dbReference>
<evidence type="ECO:0000256" key="5">
    <source>
        <dbReference type="ARBA" id="ARBA00022842"/>
    </source>
</evidence>
<dbReference type="GO" id="GO:0005737">
    <property type="term" value="C:cytoplasm"/>
    <property type="evidence" value="ECO:0007669"/>
    <property type="project" value="UniProtKB-SubCell"/>
</dbReference>
<dbReference type="EC" id="2.7.8.7" evidence="8"/>
<keyword evidence="11" id="KW-1185">Reference proteome</keyword>
<comment type="similarity">
    <text evidence="8">Belongs to the P-Pant transferase superfamily. AcpS family.</text>
</comment>
<evidence type="ECO:0000256" key="8">
    <source>
        <dbReference type="HAMAP-Rule" id="MF_00101"/>
    </source>
</evidence>
<comment type="caution">
    <text evidence="10">The sequence shown here is derived from an EMBL/GenBank/DDBJ whole genome shotgun (WGS) entry which is preliminary data.</text>
</comment>
<dbReference type="SUPFAM" id="SSF56214">
    <property type="entry name" value="4'-phosphopantetheinyl transferase"/>
    <property type="match status" value="1"/>
</dbReference>
<evidence type="ECO:0000256" key="1">
    <source>
        <dbReference type="ARBA" id="ARBA00022516"/>
    </source>
</evidence>
<dbReference type="GO" id="GO:0000287">
    <property type="term" value="F:magnesium ion binding"/>
    <property type="evidence" value="ECO:0007669"/>
    <property type="project" value="UniProtKB-UniRule"/>
</dbReference>
<dbReference type="Proteomes" id="UP000621560">
    <property type="component" value="Unassembled WGS sequence"/>
</dbReference>
<evidence type="ECO:0000313" key="11">
    <source>
        <dbReference type="Proteomes" id="UP000621560"/>
    </source>
</evidence>
<evidence type="ECO:0000256" key="4">
    <source>
        <dbReference type="ARBA" id="ARBA00022832"/>
    </source>
</evidence>
<dbReference type="NCBIfam" id="TIGR00556">
    <property type="entry name" value="pantethn_trn"/>
    <property type="match status" value="1"/>
</dbReference>
<dbReference type="InterPro" id="IPR002582">
    <property type="entry name" value="ACPS"/>
</dbReference>
<keyword evidence="1 8" id="KW-0444">Lipid biosynthesis</keyword>
<dbReference type="InterPro" id="IPR004568">
    <property type="entry name" value="Ppantetheine-prot_Trfase_dom"/>
</dbReference>
<keyword evidence="5 8" id="KW-0460">Magnesium</keyword>
<comment type="function">
    <text evidence="8">Transfers the 4'-phosphopantetheine moiety from coenzyme A to a Ser of acyl-carrier-protein.</text>
</comment>
<comment type="catalytic activity">
    <reaction evidence="8">
        <text>apo-[ACP] + CoA = holo-[ACP] + adenosine 3',5'-bisphosphate + H(+)</text>
        <dbReference type="Rhea" id="RHEA:12068"/>
        <dbReference type="Rhea" id="RHEA-COMP:9685"/>
        <dbReference type="Rhea" id="RHEA-COMP:9690"/>
        <dbReference type="ChEBI" id="CHEBI:15378"/>
        <dbReference type="ChEBI" id="CHEBI:29999"/>
        <dbReference type="ChEBI" id="CHEBI:57287"/>
        <dbReference type="ChEBI" id="CHEBI:58343"/>
        <dbReference type="ChEBI" id="CHEBI:64479"/>
        <dbReference type="EC" id="2.7.8.7"/>
    </reaction>
</comment>